<proteinExistence type="predicted"/>
<sequence>MCSGMCPQACFHQLITIYFTGCITLFCSTIITLLAASPCFAPPIMTLLAASPCFAQPIIWMAVSPGKTADKGLQQCLIRKTMQPYISR</sequence>
<name>A0ACC2MPY9_PERAE</name>
<protein>
    <submittedName>
        <fullName evidence="1">Uncharacterized protein</fullName>
    </submittedName>
</protein>
<keyword evidence="2" id="KW-1185">Reference proteome</keyword>
<organism evidence="1 2">
    <name type="scientific">Persea americana</name>
    <name type="common">Avocado</name>
    <dbReference type="NCBI Taxonomy" id="3435"/>
    <lineage>
        <taxon>Eukaryota</taxon>
        <taxon>Viridiplantae</taxon>
        <taxon>Streptophyta</taxon>
        <taxon>Embryophyta</taxon>
        <taxon>Tracheophyta</taxon>
        <taxon>Spermatophyta</taxon>
        <taxon>Magnoliopsida</taxon>
        <taxon>Magnoliidae</taxon>
        <taxon>Laurales</taxon>
        <taxon>Lauraceae</taxon>
        <taxon>Persea</taxon>
    </lineage>
</organism>
<dbReference type="EMBL" id="CM056810">
    <property type="protein sequence ID" value="KAJ8646922.1"/>
    <property type="molecule type" value="Genomic_DNA"/>
</dbReference>
<gene>
    <name evidence="1" type="ORF">MRB53_008670</name>
</gene>
<reference evidence="1 2" key="1">
    <citation type="journal article" date="2022" name="Hortic Res">
        <title>A haplotype resolved chromosomal level avocado genome allows analysis of novel avocado genes.</title>
        <authorList>
            <person name="Nath O."/>
            <person name="Fletcher S.J."/>
            <person name="Hayward A."/>
            <person name="Shaw L.M."/>
            <person name="Masouleh A.K."/>
            <person name="Furtado A."/>
            <person name="Henry R.J."/>
            <person name="Mitter N."/>
        </authorList>
    </citation>
    <scope>NUCLEOTIDE SEQUENCE [LARGE SCALE GENOMIC DNA]</scope>
    <source>
        <strain evidence="2">cv. Hass</strain>
    </source>
</reference>
<accession>A0ACC2MPY9</accession>
<dbReference type="Proteomes" id="UP001234297">
    <property type="component" value="Chromosome 2"/>
</dbReference>
<evidence type="ECO:0000313" key="1">
    <source>
        <dbReference type="EMBL" id="KAJ8646922.1"/>
    </source>
</evidence>
<evidence type="ECO:0000313" key="2">
    <source>
        <dbReference type="Proteomes" id="UP001234297"/>
    </source>
</evidence>
<comment type="caution">
    <text evidence="1">The sequence shown here is derived from an EMBL/GenBank/DDBJ whole genome shotgun (WGS) entry which is preliminary data.</text>
</comment>